<proteinExistence type="predicted"/>
<sequence>MSSSLRRRLCAGRADRGPWELQSAEPADVAGKKAELYVMMRFATDGTRCSLGGKMLLNMKQMLCQNLYRIPVNG</sequence>
<gene>
    <name evidence="1" type="ORF">UY3_13144</name>
</gene>
<evidence type="ECO:0000313" key="2">
    <source>
        <dbReference type="Proteomes" id="UP000031443"/>
    </source>
</evidence>
<dbReference type="EMBL" id="KB554236">
    <property type="protein sequence ID" value="EMP29774.1"/>
    <property type="molecule type" value="Genomic_DNA"/>
</dbReference>
<organism evidence="1 2">
    <name type="scientific">Chelonia mydas</name>
    <name type="common">Green sea-turtle</name>
    <name type="synonym">Chelonia agassizi</name>
    <dbReference type="NCBI Taxonomy" id="8469"/>
    <lineage>
        <taxon>Eukaryota</taxon>
        <taxon>Metazoa</taxon>
        <taxon>Chordata</taxon>
        <taxon>Craniata</taxon>
        <taxon>Vertebrata</taxon>
        <taxon>Euteleostomi</taxon>
        <taxon>Archelosauria</taxon>
        <taxon>Testudinata</taxon>
        <taxon>Testudines</taxon>
        <taxon>Cryptodira</taxon>
        <taxon>Durocryptodira</taxon>
        <taxon>Americhelydia</taxon>
        <taxon>Chelonioidea</taxon>
        <taxon>Cheloniidae</taxon>
        <taxon>Chelonia</taxon>
    </lineage>
</organism>
<reference evidence="2" key="1">
    <citation type="journal article" date="2013" name="Nat. Genet.">
        <title>The draft genomes of soft-shell turtle and green sea turtle yield insights into the development and evolution of the turtle-specific body plan.</title>
        <authorList>
            <person name="Wang Z."/>
            <person name="Pascual-Anaya J."/>
            <person name="Zadissa A."/>
            <person name="Li W."/>
            <person name="Niimura Y."/>
            <person name="Huang Z."/>
            <person name="Li C."/>
            <person name="White S."/>
            <person name="Xiong Z."/>
            <person name="Fang D."/>
            <person name="Wang B."/>
            <person name="Ming Y."/>
            <person name="Chen Y."/>
            <person name="Zheng Y."/>
            <person name="Kuraku S."/>
            <person name="Pignatelli M."/>
            <person name="Herrero J."/>
            <person name="Beal K."/>
            <person name="Nozawa M."/>
            <person name="Li Q."/>
            <person name="Wang J."/>
            <person name="Zhang H."/>
            <person name="Yu L."/>
            <person name="Shigenobu S."/>
            <person name="Wang J."/>
            <person name="Liu J."/>
            <person name="Flicek P."/>
            <person name="Searle S."/>
            <person name="Wang J."/>
            <person name="Kuratani S."/>
            <person name="Yin Y."/>
            <person name="Aken B."/>
            <person name="Zhang G."/>
            <person name="Irie N."/>
        </authorList>
    </citation>
    <scope>NUCLEOTIDE SEQUENCE [LARGE SCALE GENOMIC DNA]</scope>
</reference>
<accession>M7AYG1</accession>
<dbReference type="AlphaFoldDB" id="M7AYG1"/>
<name>M7AYG1_CHEMY</name>
<keyword evidence="2" id="KW-1185">Reference proteome</keyword>
<dbReference type="Proteomes" id="UP000031443">
    <property type="component" value="Unassembled WGS sequence"/>
</dbReference>
<protein>
    <submittedName>
        <fullName evidence="1">Uncharacterized protein</fullName>
    </submittedName>
</protein>
<evidence type="ECO:0000313" key="1">
    <source>
        <dbReference type="EMBL" id="EMP29774.1"/>
    </source>
</evidence>